<proteinExistence type="inferred from homology"/>
<sequence length="293" mass="32582">MLRRHGSSGVASVSGQLLAPHVDAQDEISADKGLQLGRFGLFRKRKAESQTGATCFPSQLHMQSSQVARRPQVQELVSVGSRQWGSWWDGRALLRVKIYDFAVYMDAQQAKQSRLTRSLKGRLEKETRQPQFYKQLRSSDDIEMSLMVRASRNLPIRMMAAEYERILKRRLQNVGGSPQDPGLLQMLDCFREEALPASMRQGGSVRKGTVFTFSRSNDGHLIALANDTRVLKVQSPKLCQAVFDLYLGDNPVSKKAKAEVGSSVVRLIEEGEAYQPPKVKGVCSVAAGDGCRL</sequence>
<dbReference type="InterPro" id="IPR036298">
    <property type="entry name" value="Chalcone_isomerase_sf"/>
</dbReference>
<evidence type="ECO:0000313" key="4">
    <source>
        <dbReference type="Proteomes" id="UP001489004"/>
    </source>
</evidence>
<dbReference type="PANTHER" id="PTHR47284:SF3">
    <property type="entry name" value="FATTY-ACID-BINDING PROTEIN 2"/>
    <property type="match status" value="1"/>
</dbReference>
<comment type="caution">
    <text evidence="3">The sequence shown here is derived from an EMBL/GenBank/DDBJ whole genome shotgun (WGS) entry which is preliminary data.</text>
</comment>
<organism evidence="3 4">
    <name type="scientific">[Myrmecia] bisecta</name>
    <dbReference type="NCBI Taxonomy" id="41462"/>
    <lineage>
        <taxon>Eukaryota</taxon>
        <taxon>Viridiplantae</taxon>
        <taxon>Chlorophyta</taxon>
        <taxon>core chlorophytes</taxon>
        <taxon>Trebouxiophyceae</taxon>
        <taxon>Trebouxiales</taxon>
        <taxon>Trebouxiaceae</taxon>
        <taxon>Myrmecia</taxon>
    </lineage>
</organism>
<dbReference type="Proteomes" id="UP001489004">
    <property type="component" value="Unassembled WGS sequence"/>
</dbReference>
<dbReference type="Pfam" id="PF16035">
    <property type="entry name" value="Chalcone_2"/>
    <property type="match status" value="1"/>
</dbReference>
<dbReference type="PANTHER" id="PTHR47284">
    <property type="entry name" value="FATTY-ACID-BINDING PROTEIN 2"/>
    <property type="match status" value="1"/>
</dbReference>
<dbReference type="InterPro" id="IPR016087">
    <property type="entry name" value="Chalcone_isomerase"/>
</dbReference>
<evidence type="ECO:0000313" key="3">
    <source>
        <dbReference type="EMBL" id="KAK9830556.1"/>
    </source>
</evidence>
<evidence type="ECO:0000256" key="1">
    <source>
        <dbReference type="ARBA" id="ARBA00007166"/>
    </source>
</evidence>
<dbReference type="Gene3D" id="3.50.70.10">
    <property type="match status" value="1"/>
</dbReference>
<evidence type="ECO:0000259" key="2">
    <source>
        <dbReference type="Pfam" id="PF16035"/>
    </source>
</evidence>
<dbReference type="Gene3D" id="1.10.890.20">
    <property type="match status" value="1"/>
</dbReference>
<dbReference type="EMBL" id="JALJOR010000001">
    <property type="protein sequence ID" value="KAK9830556.1"/>
    <property type="molecule type" value="Genomic_DNA"/>
</dbReference>
<feature type="domain" description="Chalcone isomerase" evidence="2">
    <location>
        <begin position="110"/>
        <end position="260"/>
    </location>
</feature>
<comment type="similarity">
    <text evidence="1">Belongs to the chalcone isomerase family.</text>
</comment>
<protein>
    <recommendedName>
        <fullName evidence="2">Chalcone isomerase domain-containing protein</fullName>
    </recommendedName>
</protein>
<dbReference type="AlphaFoldDB" id="A0AAW1RAS5"/>
<dbReference type="InterPro" id="IPR016088">
    <property type="entry name" value="Chalcone_isomerase_3-sand"/>
</dbReference>
<gene>
    <name evidence="3" type="ORF">WJX72_012447</name>
</gene>
<accession>A0AAW1RAS5</accession>
<name>A0AAW1RAS5_9CHLO</name>
<reference evidence="3 4" key="1">
    <citation type="journal article" date="2024" name="Nat. Commun.">
        <title>Phylogenomics reveals the evolutionary origins of lichenization in chlorophyte algae.</title>
        <authorList>
            <person name="Puginier C."/>
            <person name="Libourel C."/>
            <person name="Otte J."/>
            <person name="Skaloud P."/>
            <person name="Haon M."/>
            <person name="Grisel S."/>
            <person name="Petersen M."/>
            <person name="Berrin J.G."/>
            <person name="Delaux P.M."/>
            <person name="Dal Grande F."/>
            <person name="Keller J."/>
        </authorList>
    </citation>
    <scope>NUCLEOTIDE SEQUENCE [LARGE SCALE GENOMIC DNA]</scope>
    <source>
        <strain evidence="3 4">SAG 2043</strain>
    </source>
</reference>
<dbReference type="SUPFAM" id="SSF54626">
    <property type="entry name" value="Chalcone isomerase"/>
    <property type="match status" value="1"/>
</dbReference>
<keyword evidence="4" id="KW-1185">Reference proteome</keyword>
<dbReference type="InterPro" id="IPR016089">
    <property type="entry name" value="Chalcone_isomerase_bundle_sf"/>
</dbReference>
<dbReference type="GO" id="GO:0016872">
    <property type="term" value="F:intramolecular lyase activity"/>
    <property type="evidence" value="ECO:0007669"/>
    <property type="project" value="InterPro"/>
</dbReference>